<dbReference type="eggNOG" id="COG4191">
    <property type="taxonomic scope" value="Bacteria"/>
</dbReference>
<dbReference type="Pfam" id="PF02518">
    <property type="entry name" value="HATPase_c"/>
    <property type="match status" value="1"/>
</dbReference>
<dbReference type="SUPFAM" id="SSF47384">
    <property type="entry name" value="Homodimeric domain of signal transducing histidine kinase"/>
    <property type="match status" value="1"/>
</dbReference>
<dbReference type="InterPro" id="IPR003594">
    <property type="entry name" value="HATPase_dom"/>
</dbReference>
<keyword evidence="6 13" id="KW-0418">Kinase</keyword>
<dbReference type="NCBIfam" id="TIGR00229">
    <property type="entry name" value="sensory_box"/>
    <property type="match status" value="1"/>
</dbReference>
<evidence type="ECO:0000259" key="11">
    <source>
        <dbReference type="PROSITE" id="PS50109"/>
    </source>
</evidence>
<dbReference type="PROSITE" id="PS50109">
    <property type="entry name" value="HIS_KIN"/>
    <property type="match status" value="1"/>
</dbReference>
<dbReference type="Proteomes" id="UP000005459">
    <property type="component" value="Unassembled WGS sequence"/>
</dbReference>
<dbReference type="InterPro" id="IPR005467">
    <property type="entry name" value="His_kinase_dom"/>
</dbReference>
<protein>
    <recommendedName>
        <fullName evidence="2">histidine kinase</fullName>
        <ecNumber evidence="2">2.7.13.3</ecNumber>
    </recommendedName>
</protein>
<evidence type="ECO:0000256" key="5">
    <source>
        <dbReference type="ARBA" id="ARBA00022741"/>
    </source>
</evidence>
<dbReference type="PATRIC" id="fig|768671.3.peg.3797"/>
<keyword evidence="5" id="KW-0547">Nucleotide-binding</keyword>
<dbReference type="PANTHER" id="PTHR43065">
    <property type="entry name" value="SENSOR HISTIDINE KINASE"/>
    <property type="match status" value="1"/>
</dbReference>
<evidence type="ECO:0000256" key="1">
    <source>
        <dbReference type="ARBA" id="ARBA00000085"/>
    </source>
</evidence>
<dbReference type="InterPro" id="IPR003661">
    <property type="entry name" value="HisK_dim/P_dom"/>
</dbReference>
<keyword evidence="7" id="KW-0067">ATP-binding</keyword>
<keyword evidence="14" id="KW-1185">Reference proteome</keyword>
<sequence>MTRASTQADHRPADPRPAGIAQHGDCPEPTAEATWIHVIRKMDETYADLIRHQSALEEKNSALEDAQHFIASVLASMTDVLIVCDVQGRIQQVNRALETLTGWSEADLRGRPFLALLAEHCLAMASSFAQQIRAEAIHDCELALKGVDEEIPLAVNCTSRYDHRGRLVGMVLIGRPVGELRRAYRDLAQAHDDLKRAQGRLVNAEKMASLGRLVAGVAHELNNPISFVYGNVHALSRYRERLLRYCAAVDASGPSTELQALKAELRIERLLADLDPLIKGTLEGAERVRDLVQDLRCFSSGQQGESTRFDLVHLIRTAVHWVTKGERREIETTLDLPDTLTIQGHPGQIHQVLMNLVQNALDAMRDNTQTPRLTISAGQEETNAWLSVRDNGPGIDEQDLSRIFDPFFTTKPVGQGTGLGLSISYSIIADHRGNLTAENHPDGGAEFRLELPLSRDVLPETGPSQDAP</sequence>
<dbReference type="GO" id="GO:0006355">
    <property type="term" value="P:regulation of DNA-templated transcription"/>
    <property type="evidence" value="ECO:0007669"/>
    <property type="project" value="InterPro"/>
</dbReference>
<dbReference type="STRING" id="768671.ThimaDRAFT_3595"/>
<evidence type="ECO:0000256" key="4">
    <source>
        <dbReference type="ARBA" id="ARBA00022679"/>
    </source>
</evidence>
<keyword evidence="3" id="KW-0597">Phosphoprotein</keyword>
<dbReference type="InterPro" id="IPR000014">
    <property type="entry name" value="PAS"/>
</dbReference>
<evidence type="ECO:0000256" key="2">
    <source>
        <dbReference type="ARBA" id="ARBA00012438"/>
    </source>
</evidence>
<evidence type="ECO:0000256" key="9">
    <source>
        <dbReference type="SAM" id="Coils"/>
    </source>
</evidence>
<dbReference type="SMART" id="SM00388">
    <property type="entry name" value="HisKA"/>
    <property type="match status" value="1"/>
</dbReference>
<dbReference type="Gene3D" id="1.10.287.130">
    <property type="match status" value="1"/>
</dbReference>
<dbReference type="SUPFAM" id="SSF55785">
    <property type="entry name" value="PYP-like sensor domain (PAS domain)"/>
    <property type="match status" value="1"/>
</dbReference>
<dbReference type="GO" id="GO:0000155">
    <property type="term" value="F:phosphorelay sensor kinase activity"/>
    <property type="evidence" value="ECO:0007669"/>
    <property type="project" value="InterPro"/>
</dbReference>
<dbReference type="InterPro" id="IPR036097">
    <property type="entry name" value="HisK_dim/P_sf"/>
</dbReference>
<evidence type="ECO:0000256" key="7">
    <source>
        <dbReference type="ARBA" id="ARBA00022840"/>
    </source>
</evidence>
<dbReference type="EC" id="2.7.13.3" evidence="2"/>
<evidence type="ECO:0000313" key="13">
    <source>
        <dbReference type="EMBL" id="EGV17129.1"/>
    </source>
</evidence>
<dbReference type="InterPro" id="IPR035965">
    <property type="entry name" value="PAS-like_dom_sf"/>
</dbReference>
<feature type="domain" description="PAS" evidence="12">
    <location>
        <begin position="66"/>
        <end position="114"/>
    </location>
</feature>
<keyword evidence="4" id="KW-0808">Transferase</keyword>
<name>F9UF92_9GAMM</name>
<dbReference type="Pfam" id="PF00989">
    <property type="entry name" value="PAS"/>
    <property type="match status" value="1"/>
</dbReference>
<dbReference type="AlphaFoldDB" id="F9UF92"/>
<evidence type="ECO:0000259" key="12">
    <source>
        <dbReference type="PROSITE" id="PS50112"/>
    </source>
</evidence>
<evidence type="ECO:0000256" key="3">
    <source>
        <dbReference type="ARBA" id="ARBA00022553"/>
    </source>
</evidence>
<reference evidence="13 14" key="1">
    <citation type="submission" date="2011-06" db="EMBL/GenBank/DDBJ databases">
        <title>The draft genome of Thiocapsa marina 5811.</title>
        <authorList>
            <consortium name="US DOE Joint Genome Institute (JGI-PGF)"/>
            <person name="Lucas S."/>
            <person name="Han J."/>
            <person name="Cheng J.-F."/>
            <person name="Goodwin L."/>
            <person name="Pitluck S."/>
            <person name="Peters L."/>
            <person name="Land M.L."/>
            <person name="Hauser L."/>
            <person name="Vogl K."/>
            <person name="Liu Z."/>
            <person name="Imhoff J."/>
            <person name="Thiel V."/>
            <person name="Frigaard N.-U."/>
            <person name="Bryant D."/>
            <person name="Woyke T.J."/>
        </authorList>
    </citation>
    <scope>NUCLEOTIDE SEQUENCE [LARGE SCALE GENOMIC DNA]</scope>
    <source>
        <strain evidence="13 14">5811</strain>
    </source>
</reference>
<dbReference type="InterPro" id="IPR036890">
    <property type="entry name" value="HATPase_C_sf"/>
</dbReference>
<evidence type="ECO:0000313" key="14">
    <source>
        <dbReference type="Proteomes" id="UP000005459"/>
    </source>
</evidence>
<dbReference type="PROSITE" id="PS50112">
    <property type="entry name" value="PAS"/>
    <property type="match status" value="1"/>
</dbReference>
<dbReference type="PRINTS" id="PR00344">
    <property type="entry name" value="BCTRLSENSOR"/>
</dbReference>
<feature type="domain" description="Histidine kinase" evidence="11">
    <location>
        <begin position="216"/>
        <end position="455"/>
    </location>
</feature>
<proteinExistence type="predicted"/>
<dbReference type="RefSeq" id="WP_007194467.1">
    <property type="nucleotide sequence ID" value="NZ_AFWV01000012.1"/>
</dbReference>
<comment type="catalytic activity">
    <reaction evidence="1">
        <text>ATP + protein L-histidine = ADP + protein N-phospho-L-histidine.</text>
        <dbReference type="EC" id="2.7.13.3"/>
    </reaction>
</comment>
<dbReference type="Gene3D" id="3.30.565.10">
    <property type="entry name" value="Histidine kinase-like ATPase, C-terminal domain"/>
    <property type="match status" value="1"/>
</dbReference>
<dbReference type="PANTHER" id="PTHR43065:SF42">
    <property type="entry name" value="TWO-COMPONENT SENSOR PPRA"/>
    <property type="match status" value="1"/>
</dbReference>
<dbReference type="SMART" id="SM00091">
    <property type="entry name" value="PAS"/>
    <property type="match status" value="1"/>
</dbReference>
<dbReference type="CDD" id="cd00130">
    <property type="entry name" value="PAS"/>
    <property type="match status" value="1"/>
</dbReference>
<organism evidence="13 14">
    <name type="scientific">Thiocapsa marina 5811</name>
    <dbReference type="NCBI Taxonomy" id="768671"/>
    <lineage>
        <taxon>Bacteria</taxon>
        <taxon>Pseudomonadati</taxon>
        <taxon>Pseudomonadota</taxon>
        <taxon>Gammaproteobacteria</taxon>
        <taxon>Chromatiales</taxon>
        <taxon>Chromatiaceae</taxon>
        <taxon>Thiocapsa</taxon>
    </lineage>
</organism>
<dbReference type="InterPro" id="IPR004358">
    <property type="entry name" value="Sig_transdc_His_kin-like_C"/>
</dbReference>
<feature type="coiled-coil region" evidence="9">
    <location>
        <begin position="177"/>
        <end position="207"/>
    </location>
</feature>
<keyword evidence="8" id="KW-0902">Two-component regulatory system</keyword>
<evidence type="ECO:0000256" key="10">
    <source>
        <dbReference type="SAM" id="MobiDB-lite"/>
    </source>
</evidence>
<dbReference type="SMART" id="SM00387">
    <property type="entry name" value="HATPase_c"/>
    <property type="match status" value="1"/>
</dbReference>
<dbReference type="CDD" id="cd00082">
    <property type="entry name" value="HisKA"/>
    <property type="match status" value="1"/>
</dbReference>
<accession>F9UF92</accession>
<dbReference type="Gene3D" id="3.30.450.20">
    <property type="entry name" value="PAS domain"/>
    <property type="match status" value="1"/>
</dbReference>
<dbReference type="OrthoDB" id="1931120at2"/>
<dbReference type="InterPro" id="IPR013767">
    <property type="entry name" value="PAS_fold"/>
</dbReference>
<feature type="region of interest" description="Disordered" evidence="10">
    <location>
        <begin position="1"/>
        <end position="26"/>
    </location>
</feature>
<dbReference type="GO" id="GO:0005524">
    <property type="term" value="F:ATP binding"/>
    <property type="evidence" value="ECO:0007669"/>
    <property type="project" value="UniProtKB-KW"/>
</dbReference>
<dbReference type="EMBL" id="AFWV01000012">
    <property type="protein sequence ID" value="EGV17129.1"/>
    <property type="molecule type" value="Genomic_DNA"/>
</dbReference>
<keyword evidence="9" id="KW-0175">Coiled coil</keyword>
<gene>
    <name evidence="13" type="ORF">ThimaDRAFT_3595</name>
</gene>
<dbReference type="SUPFAM" id="SSF55874">
    <property type="entry name" value="ATPase domain of HSP90 chaperone/DNA topoisomerase II/histidine kinase"/>
    <property type="match status" value="1"/>
</dbReference>
<evidence type="ECO:0000256" key="6">
    <source>
        <dbReference type="ARBA" id="ARBA00022777"/>
    </source>
</evidence>
<evidence type="ECO:0000256" key="8">
    <source>
        <dbReference type="ARBA" id="ARBA00023012"/>
    </source>
</evidence>